<dbReference type="AlphaFoldDB" id="A0A1Y2HUF3"/>
<feature type="region of interest" description="Disordered" evidence="1">
    <location>
        <begin position="1"/>
        <end position="75"/>
    </location>
</feature>
<name>A0A1Y2HUF3_9FUNG</name>
<feature type="compositionally biased region" description="Low complexity" evidence="1">
    <location>
        <begin position="23"/>
        <end position="34"/>
    </location>
</feature>
<sequence>MNPPIPDTTPYERPRHRTPRTHSSAANDTDSSDTLNATEHFDAGFSPQEDCGKDDDQALPHHDASSPSLASDVQQQLEPLPPHHLPIELWSLIAARVAHSKETDPKWRLYLARLAHTCRSAYIAAFPTLWAHLHLQFVRNNTELAPAQSTVVNAAEYHDDPHLEYRLAWVRRARRQFDVGMVFPSACTRTDLALLSRMTSISECLLLAPLVIRQGMPYLASLAANETCQKADLDKIRASIERLWGPVLPDDCDILDRVSIINDLVLVPYPLHLVKHIAINDLDTSVDLGVDLLYPNTTHYHQAPPTCTPTRKPSWTHVLPFLLQLPPSNIRSIRFLSSSPCASRLTAELVQRYPYAQDKEAVYSGDHEHRFPSMTPSTRNVRLFLDGDLDSAASTVPDLFPCASPDPKPTEAVSPGRLTPRLNVSTIELRGRTSYLPFDEPPAGLHDMFTIRTLTSLVLDVDFDYDVNDAGSFPIRLPGLLKLTLTMRIAKLIFSQNQHIVRAPGFDPAFPALLELTLLNDLDPPATSTPTASTLTRTQDARMPRRVPVIPPLPFSHIPQLASFTIPSHFRGRPAPCALQVAQQNPLAVQHSHLPNAVFLGAHMLAHVKDLRRPIICDTLVATSKRLEAHYAMRAVEFPKLVSVGLHVWDWRGDPTWPLGECRWKGQLKQVKVVFDGPRVWSHEWMVGLCAFENMTRLTIEQSLRTTDAVRLVACDSDKAMNMPHLEMLTVRFPNAPLVDFAGVALGAHARARAGLHLPKLRTLAIHAPATCNLPSVTELAGLVRIMVQGPPCPRLIAPLLAAAALSRVHVAFDADTLESHVAGPRITMDAGARQPLVFSFTAHNRRVWHALLTADAVASGAVPSAIVVQVSDRLDAVDARTIVRVMRGLLGNSSPASEFRVSVCVDKWLAKQDPGSMANAQWAAHELSGRHVDVAG</sequence>
<keyword evidence="3" id="KW-1185">Reference proteome</keyword>
<evidence type="ECO:0000256" key="1">
    <source>
        <dbReference type="SAM" id="MobiDB-lite"/>
    </source>
</evidence>
<reference evidence="2 3" key="1">
    <citation type="submission" date="2016-07" db="EMBL/GenBank/DDBJ databases">
        <title>Pervasive Adenine N6-methylation of Active Genes in Fungi.</title>
        <authorList>
            <consortium name="DOE Joint Genome Institute"/>
            <person name="Mondo S.J."/>
            <person name="Dannebaum R.O."/>
            <person name="Kuo R.C."/>
            <person name="Labutti K."/>
            <person name="Haridas S."/>
            <person name="Kuo A."/>
            <person name="Salamov A."/>
            <person name="Ahrendt S.R."/>
            <person name="Lipzen A."/>
            <person name="Sullivan W."/>
            <person name="Andreopoulos W.B."/>
            <person name="Clum A."/>
            <person name="Lindquist E."/>
            <person name="Daum C."/>
            <person name="Ramamoorthy G.K."/>
            <person name="Gryganskyi A."/>
            <person name="Culley D."/>
            <person name="Magnuson J.K."/>
            <person name="James T.Y."/>
            <person name="O'Malley M.A."/>
            <person name="Stajich J.E."/>
            <person name="Spatafora J.W."/>
            <person name="Visel A."/>
            <person name="Grigoriev I.V."/>
        </authorList>
    </citation>
    <scope>NUCLEOTIDE SEQUENCE [LARGE SCALE GENOMIC DNA]</scope>
    <source>
        <strain evidence="2 3">PL171</strain>
    </source>
</reference>
<dbReference type="Proteomes" id="UP000193411">
    <property type="component" value="Unassembled WGS sequence"/>
</dbReference>
<comment type="caution">
    <text evidence="2">The sequence shown here is derived from an EMBL/GenBank/DDBJ whole genome shotgun (WGS) entry which is preliminary data.</text>
</comment>
<feature type="compositionally biased region" description="Basic and acidic residues" evidence="1">
    <location>
        <begin position="50"/>
        <end position="64"/>
    </location>
</feature>
<organism evidence="2 3">
    <name type="scientific">Catenaria anguillulae PL171</name>
    <dbReference type="NCBI Taxonomy" id="765915"/>
    <lineage>
        <taxon>Eukaryota</taxon>
        <taxon>Fungi</taxon>
        <taxon>Fungi incertae sedis</taxon>
        <taxon>Blastocladiomycota</taxon>
        <taxon>Blastocladiomycetes</taxon>
        <taxon>Blastocladiales</taxon>
        <taxon>Catenariaceae</taxon>
        <taxon>Catenaria</taxon>
    </lineage>
</organism>
<evidence type="ECO:0000313" key="3">
    <source>
        <dbReference type="Proteomes" id="UP000193411"/>
    </source>
</evidence>
<accession>A0A1Y2HUF3</accession>
<gene>
    <name evidence="2" type="ORF">BCR44DRAFT_80432</name>
</gene>
<protein>
    <submittedName>
        <fullName evidence="2">Uncharacterized protein</fullName>
    </submittedName>
</protein>
<feature type="compositionally biased region" description="Polar residues" evidence="1">
    <location>
        <begin position="65"/>
        <end position="75"/>
    </location>
</feature>
<proteinExistence type="predicted"/>
<evidence type="ECO:0000313" key="2">
    <source>
        <dbReference type="EMBL" id="ORZ38236.1"/>
    </source>
</evidence>
<dbReference type="EMBL" id="MCFL01000009">
    <property type="protein sequence ID" value="ORZ38236.1"/>
    <property type="molecule type" value="Genomic_DNA"/>
</dbReference>